<feature type="transmembrane region" description="Helical" evidence="6">
    <location>
        <begin position="21"/>
        <end position="43"/>
    </location>
</feature>
<evidence type="ECO:0000256" key="1">
    <source>
        <dbReference type="ARBA" id="ARBA00022475"/>
    </source>
</evidence>
<keyword evidence="1" id="KW-1003">Cell membrane</keyword>
<keyword evidence="4 6" id="KW-1133">Transmembrane helix</keyword>
<name>A0ABR7ETA3_9FIRM</name>
<dbReference type="PANTHER" id="PTHR37820:SF1">
    <property type="entry name" value="CELL DIVISION PROTEIN FTSQ"/>
    <property type="match status" value="1"/>
</dbReference>
<comment type="caution">
    <text evidence="7">The sequence shown here is derived from an EMBL/GenBank/DDBJ whole genome shotgun (WGS) entry which is preliminary data.</text>
</comment>
<protein>
    <recommendedName>
        <fullName evidence="9">POTRA domain-containing protein</fullName>
    </recommendedName>
</protein>
<evidence type="ECO:0000256" key="4">
    <source>
        <dbReference type="ARBA" id="ARBA00022989"/>
    </source>
</evidence>
<sequence length="253" mass="28527">MERERNARRRKNAKKKKQAQRIYALVVLISGLAIIIMTVLLLFHIQRIEVKGNEYCSDREVAESIKSGRLSTNSLYLVLQYGMGKGNVLPCFESMQVSMKNPWTVQIRVKEKTIVAGMKEGEQYVYFDSEGLVVDKSAVKKMVPLVEGITLTSSGEYKVLECADAKLFSEVLDACRELQNYNLSVDKITCRNDRIYLRIANVKVNLGESISAEKIAQIPPIIEKLGGQEGTLHLENYADGQETITFEKAKKSK</sequence>
<evidence type="ECO:0000313" key="8">
    <source>
        <dbReference type="Proteomes" id="UP000647235"/>
    </source>
</evidence>
<dbReference type="RefSeq" id="WP_021861569.1">
    <property type="nucleotide sequence ID" value="NZ_JACOOY010000001.1"/>
</dbReference>
<keyword evidence="6" id="KW-0472">Membrane</keyword>
<gene>
    <name evidence="7" type="ORF">H8S07_00995</name>
</gene>
<reference evidence="7 8" key="1">
    <citation type="submission" date="2020-08" db="EMBL/GenBank/DDBJ databases">
        <title>Genome public.</title>
        <authorList>
            <person name="Liu C."/>
            <person name="Sun Q."/>
        </authorList>
    </citation>
    <scope>NUCLEOTIDE SEQUENCE [LARGE SCALE GENOMIC DNA]</scope>
    <source>
        <strain evidence="7 8">NSJ-36</strain>
    </source>
</reference>
<dbReference type="Proteomes" id="UP000647235">
    <property type="component" value="Unassembled WGS sequence"/>
</dbReference>
<evidence type="ECO:0000313" key="7">
    <source>
        <dbReference type="EMBL" id="MBC5663865.1"/>
    </source>
</evidence>
<organism evidence="7 8">
    <name type="scientific">Dorea hominis</name>
    <dbReference type="NCBI Taxonomy" id="2763040"/>
    <lineage>
        <taxon>Bacteria</taxon>
        <taxon>Bacillati</taxon>
        <taxon>Bacillota</taxon>
        <taxon>Clostridia</taxon>
        <taxon>Lachnospirales</taxon>
        <taxon>Lachnospiraceae</taxon>
        <taxon>Dorea</taxon>
    </lineage>
</organism>
<accession>A0ABR7ETA3</accession>
<evidence type="ECO:0000256" key="5">
    <source>
        <dbReference type="ARBA" id="ARBA00023306"/>
    </source>
</evidence>
<dbReference type="InterPro" id="IPR050487">
    <property type="entry name" value="FtsQ_DivIB"/>
</dbReference>
<keyword evidence="8" id="KW-1185">Reference proteome</keyword>
<dbReference type="PANTHER" id="PTHR37820">
    <property type="entry name" value="CELL DIVISION PROTEIN DIVIB"/>
    <property type="match status" value="1"/>
</dbReference>
<keyword evidence="3 6" id="KW-0812">Transmembrane</keyword>
<keyword evidence="5" id="KW-0131">Cell cycle</keyword>
<evidence type="ECO:0000256" key="6">
    <source>
        <dbReference type="SAM" id="Phobius"/>
    </source>
</evidence>
<evidence type="ECO:0008006" key="9">
    <source>
        <dbReference type="Google" id="ProtNLM"/>
    </source>
</evidence>
<keyword evidence="2" id="KW-0132">Cell division</keyword>
<dbReference type="EMBL" id="JACOOY010000001">
    <property type="protein sequence ID" value="MBC5663865.1"/>
    <property type="molecule type" value="Genomic_DNA"/>
</dbReference>
<evidence type="ECO:0000256" key="3">
    <source>
        <dbReference type="ARBA" id="ARBA00022692"/>
    </source>
</evidence>
<evidence type="ECO:0000256" key="2">
    <source>
        <dbReference type="ARBA" id="ARBA00022618"/>
    </source>
</evidence>
<proteinExistence type="predicted"/>